<keyword evidence="4" id="KW-1003">Cell membrane</keyword>
<evidence type="ECO:0000256" key="9">
    <source>
        <dbReference type="ARBA" id="ARBA00023065"/>
    </source>
</evidence>
<evidence type="ECO:0000256" key="8">
    <source>
        <dbReference type="ARBA" id="ARBA00022989"/>
    </source>
</evidence>
<keyword evidence="10 12" id="KW-0472">Membrane</keyword>
<dbReference type="Proteomes" id="UP001152759">
    <property type="component" value="Chromosome 2"/>
</dbReference>
<feature type="transmembrane region" description="Helical" evidence="12">
    <location>
        <begin position="32"/>
        <end position="50"/>
    </location>
</feature>
<evidence type="ECO:0000256" key="5">
    <source>
        <dbReference type="ARBA" id="ARBA00022692"/>
    </source>
</evidence>
<reference evidence="13" key="1">
    <citation type="submission" date="2021-12" db="EMBL/GenBank/DDBJ databases">
        <authorList>
            <person name="King R."/>
        </authorList>
    </citation>
    <scope>NUCLEOTIDE SEQUENCE</scope>
</reference>
<evidence type="ECO:0000256" key="7">
    <source>
        <dbReference type="ARBA" id="ARBA00022949"/>
    </source>
</evidence>
<evidence type="ECO:0000256" key="12">
    <source>
        <dbReference type="RuleBase" id="RU010713"/>
    </source>
</evidence>
<dbReference type="GO" id="GO:0005886">
    <property type="term" value="C:plasma membrane"/>
    <property type="evidence" value="ECO:0007669"/>
    <property type="project" value="UniProtKB-SubCell"/>
</dbReference>
<keyword evidence="5 12" id="KW-0812">Transmembrane</keyword>
<dbReference type="PROSITE" id="PS51013">
    <property type="entry name" value="PANNEXIN"/>
    <property type="match status" value="1"/>
</dbReference>
<evidence type="ECO:0000313" key="14">
    <source>
        <dbReference type="Proteomes" id="UP001152759"/>
    </source>
</evidence>
<feature type="transmembrane region" description="Helical" evidence="12">
    <location>
        <begin position="275"/>
        <end position="296"/>
    </location>
</feature>
<evidence type="ECO:0000313" key="13">
    <source>
        <dbReference type="EMBL" id="CAH0384582.1"/>
    </source>
</evidence>
<evidence type="ECO:0000256" key="2">
    <source>
        <dbReference type="ARBA" id="ARBA00004651"/>
    </source>
</evidence>
<dbReference type="AlphaFoldDB" id="A0A9P0A763"/>
<accession>A0A9P0A763</accession>
<evidence type="ECO:0000256" key="3">
    <source>
        <dbReference type="ARBA" id="ARBA00022448"/>
    </source>
</evidence>
<organism evidence="13 14">
    <name type="scientific">Bemisia tabaci</name>
    <name type="common">Sweetpotato whitefly</name>
    <name type="synonym">Aleurodes tabaci</name>
    <dbReference type="NCBI Taxonomy" id="7038"/>
    <lineage>
        <taxon>Eukaryota</taxon>
        <taxon>Metazoa</taxon>
        <taxon>Ecdysozoa</taxon>
        <taxon>Arthropoda</taxon>
        <taxon>Hexapoda</taxon>
        <taxon>Insecta</taxon>
        <taxon>Pterygota</taxon>
        <taxon>Neoptera</taxon>
        <taxon>Paraneoptera</taxon>
        <taxon>Hemiptera</taxon>
        <taxon>Sternorrhyncha</taxon>
        <taxon>Aleyrodoidea</taxon>
        <taxon>Aleyrodidae</taxon>
        <taxon>Aleyrodinae</taxon>
        <taxon>Bemisia</taxon>
    </lineage>
</organism>
<dbReference type="GO" id="GO:0005243">
    <property type="term" value="F:gap junction channel activity"/>
    <property type="evidence" value="ECO:0007669"/>
    <property type="project" value="TreeGrafter"/>
</dbReference>
<dbReference type="PANTHER" id="PTHR11893:SF38">
    <property type="entry name" value="INNEXIN INX7"/>
    <property type="match status" value="1"/>
</dbReference>
<proteinExistence type="inferred from homology"/>
<keyword evidence="3 12" id="KW-0813">Transport</keyword>
<comment type="similarity">
    <text evidence="12">Belongs to the pannexin family.</text>
</comment>
<dbReference type="PRINTS" id="PR01262">
    <property type="entry name" value="INNEXIN"/>
</dbReference>
<gene>
    <name evidence="12" type="primary">inx</name>
    <name evidence="13" type="ORF">BEMITA_LOCUS3892</name>
</gene>
<evidence type="ECO:0000256" key="11">
    <source>
        <dbReference type="ARBA" id="ARBA00023303"/>
    </source>
</evidence>
<keyword evidence="11 12" id="KW-0407">Ion channel</keyword>
<keyword evidence="8 12" id="KW-1133">Transmembrane helix</keyword>
<comment type="function">
    <text evidence="12">Structural component of the gap junctions.</text>
</comment>
<keyword evidence="9 12" id="KW-0406">Ion transport</keyword>
<keyword evidence="14" id="KW-1185">Reference proteome</keyword>
<evidence type="ECO:0000256" key="6">
    <source>
        <dbReference type="ARBA" id="ARBA00022868"/>
    </source>
</evidence>
<dbReference type="GO" id="GO:0005921">
    <property type="term" value="C:gap junction"/>
    <property type="evidence" value="ECO:0007669"/>
    <property type="project" value="UniProtKB-SubCell"/>
</dbReference>
<evidence type="ECO:0000256" key="10">
    <source>
        <dbReference type="ARBA" id="ARBA00023136"/>
    </source>
</evidence>
<keyword evidence="6" id="KW-0303">Gap junction</keyword>
<evidence type="ECO:0000256" key="1">
    <source>
        <dbReference type="ARBA" id="ARBA00004610"/>
    </source>
</evidence>
<feature type="transmembrane region" description="Helical" evidence="12">
    <location>
        <begin position="193"/>
        <end position="211"/>
    </location>
</feature>
<dbReference type="EMBL" id="OU963863">
    <property type="protein sequence ID" value="CAH0384582.1"/>
    <property type="molecule type" value="Genomic_DNA"/>
</dbReference>
<protein>
    <recommendedName>
        <fullName evidence="12">Innexin</fullName>
    </recommendedName>
</protein>
<dbReference type="GO" id="GO:0034220">
    <property type="term" value="P:monoatomic ion transmembrane transport"/>
    <property type="evidence" value="ECO:0007669"/>
    <property type="project" value="UniProtKB-KW"/>
</dbReference>
<comment type="subcellular location">
    <subcellularLocation>
        <location evidence="1">Cell junction</location>
        <location evidence="1">Gap junction</location>
    </subcellularLocation>
    <subcellularLocation>
        <location evidence="2 12">Cell membrane</location>
        <topology evidence="2 12">Multi-pass membrane protein</topology>
    </subcellularLocation>
</comment>
<dbReference type="InterPro" id="IPR000990">
    <property type="entry name" value="Innexin"/>
</dbReference>
<sequence length="383" mass="44604">MLKVFSDVAKNVRLKPKDISIDNLGFKLHYRFTFGILMVCCVLVCSRQYIGEHIRCITHNVPGHVIDTYCFVLGTFTVPTFENKTTNAVSDLYAHPGVGPAGPHASEEDYIMAHLYYQWIPFLLFGQALLFYLPHFIWKNHEGSRLFALCDGFQKAVFVLKLDSTRSAEKVESLRKHFQALKRFKVNRDWGRVLVMCEWLNLFNVILQFYLTNWYLGGNFLTLGLRLYDGNYDEIFDKMFPKVAKCTFHQYGPSGTLQSFDSLCVLALNIINEKIYLFLWFWFALMLVVSVISIFWRLLTCCLLSRSTDFNQLLLWETSPGSRLDRHDVAVITKESSFYDWLFLYYIGKNLKGALFRELLHELAADFEKERADPVYVQPLKTE</sequence>
<evidence type="ECO:0000256" key="4">
    <source>
        <dbReference type="ARBA" id="ARBA00022475"/>
    </source>
</evidence>
<dbReference type="GO" id="GO:0007602">
    <property type="term" value="P:phototransduction"/>
    <property type="evidence" value="ECO:0007669"/>
    <property type="project" value="TreeGrafter"/>
</dbReference>
<name>A0A9P0A763_BEMTA</name>
<keyword evidence="7" id="KW-0965">Cell junction</keyword>
<dbReference type="PANTHER" id="PTHR11893">
    <property type="entry name" value="INNEXIN"/>
    <property type="match status" value="1"/>
</dbReference>
<feature type="transmembrane region" description="Helical" evidence="12">
    <location>
        <begin position="116"/>
        <end position="138"/>
    </location>
</feature>
<dbReference type="Pfam" id="PF00876">
    <property type="entry name" value="Innexin"/>
    <property type="match status" value="1"/>
</dbReference>